<gene>
    <name evidence="4" type="ORF">L6773_11405</name>
</gene>
<comment type="caution">
    <text evidence="4">The sequence shown here is derived from an EMBL/GenBank/DDBJ whole genome shotgun (WGS) entry which is preliminary data.</text>
</comment>
<evidence type="ECO:0000313" key="5">
    <source>
        <dbReference type="Proteomes" id="UP001165366"/>
    </source>
</evidence>
<dbReference type="PANTHER" id="PTHR43046:SF14">
    <property type="entry name" value="MUTT_NUDIX FAMILY PROTEIN"/>
    <property type="match status" value="1"/>
</dbReference>
<proteinExistence type="predicted"/>
<dbReference type="SUPFAM" id="SSF55811">
    <property type="entry name" value="Nudix"/>
    <property type="match status" value="1"/>
</dbReference>
<dbReference type="Gene3D" id="3.90.79.10">
    <property type="entry name" value="Nucleoside Triphosphate Pyrophosphohydrolase"/>
    <property type="match status" value="1"/>
</dbReference>
<accession>A0ABS9KEB9</accession>
<dbReference type="PROSITE" id="PS51462">
    <property type="entry name" value="NUDIX"/>
    <property type="match status" value="1"/>
</dbReference>
<protein>
    <submittedName>
        <fullName evidence="4">NUDIX domain-containing protein</fullName>
    </submittedName>
</protein>
<keyword evidence="5" id="KW-1185">Reference proteome</keyword>
<evidence type="ECO:0000313" key="4">
    <source>
        <dbReference type="EMBL" id="MCG2589175.1"/>
    </source>
</evidence>
<sequence>MQDSSILLTKINSPTRPEPIWMPPGGGVELGESLEEALYREILEETELEIKKKQLLWIYEFIEEPYHAIEFYFRCEVIGGNLKKGSDPELKTDQQMLLDLAFIPFSEAQNLPIAPSFIKEFCKNGGEFFTDIRHIINSPFEGGAGG</sequence>
<keyword evidence="2" id="KW-0378">Hydrolase</keyword>
<reference evidence="4" key="1">
    <citation type="submission" date="2022-01" db="EMBL/GenBank/DDBJ databases">
        <authorList>
            <person name="Wang Y."/>
        </authorList>
    </citation>
    <scope>NUCLEOTIDE SEQUENCE</scope>
    <source>
        <strain evidence="4">WB101</strain>
    </source>
</reference>
<evidence type="ECO:0000256" key="1">
    <source>
        <dbReference type="ARBA" id="ARBA00001946"/>
    </source>
</evidence>
<feature type="domain" description="Nudix hydrolase" evidence="3">
    <location>
        <begin position="1"/>
        <end position="127"/>
    </location>
</feature>
<reference evidence="4" key="2">
    <citation type="submission" date="2024-05" db="EMBL/GenBank/DDBJ databases">
        <title>Rhodohalobacter halophilus gen. nov., sp. nov., a moderately halophilic member of the family Balneolaceae.</title>
        <authorList>
            <person name="Xia J."/>
        </authorList>
    </citation>
    <scope>NUCLEOTIDE SEQUENCE</scope>
    <source>
        <strain evidence="4">WB101</strain>
    </source>
</reference>
<dbReference type="Pfam" id="PF00293">
    <property type="entry name" value="NUDIX"/>
    <property type="match status" value="1"/>
</dbReference>
<dbReference type="InterPro" id="IPR000086">
    <property type="entry name" value="NUDIX_hydrolase_dom"/>
</dbReference>
<comment type="cofactor">
    <cofactor evidence="1">
        <name>Mg(2+)</name>
        <dbReference type="ChEBI" id="CHEBI:18420"/>
    </cofactor>
</comment>
<dbReference type="InterPro" id="IPR015797">
    <property type="entry name" value="NUDIX_hydrolase-like_dom_sf"/>
</dbReference>
<dbReference type="PANTHER" id="PTHR43046">
    <property type="entry name" value="GDP-MANNOSE MANNOSYL HYDROLASE"/>
    <property type="match status" value="1"/>
</dbReference>
<dbReference type="EMBL" id="JAKLWS010000013">
    <property type="protein sequence ID" value="MCG2589175.1"/>
    <property type="molecule type" value="Genomic_DNA"/>
</dbReference>
<dbReference type="Proteomes" id="UP001165366">
    <property type="component" value="Unassembled WGS sequence"/>
</dbReference>
<dbReference type="PRINTS" id="PR00502">
    <property type="entry name" value="NUDIXFAMILY"/>
</dbReference>
<evidence type="ECO:0000259" key="3">
    <source>
        <dbReference type="PROSITE" id="PS51462"/>
    </source>
</evidence>
<name>A0ABS9KEB9_9BACT</name>
<evidence type="ECO:0000256" key="2">
    <source>
        <dbReference type="ARBA" id="ARBA00022801"/>
    </source>
</evidence>
<dbReference type="InterPro" id="IPR020476">
    <property type="entry name" value="Nudix_hydrolase"/>
</dbReference>
<organism evidence="4 5">
    <name type="scientific">Rhodohalobacter sulfatireducens</name>
    <dbReference type="NCBI Taxonomy" id="2911366"/>
    <lineage>
        <taxon>Bacteria</taxon>
        <taxon>Pseudomonadati</taxon>
        <taxon>Balneolota</taxon>
        <taxon>Balneolia</taxon>
        <taxon>Balneolales</taxon>
        <taxon>Balneolaceae</taxon>
        <taxon>Rhodohalobacter</taxon>
    </lineage>
</organism>